<proteinExistence type="predicted"/>
<accession>A0ABQ8SMM4</accession>
<keyword evidence="3" id="KW-1185">Reference proteome</keyword>
<protein>
    <submittedName>
        <fullName evidence="2">Uncharacterized protein</fullName>
    </submittedName>
</protein>
<reference evidence="2 3" key="1">
    <citation type="journal article" date="2022" name="Allergy">
        <title>Genome assembly and annotation of Periplaneta americana reveal a comprehensive cockroach allergen profile.</title>
        <authorList>
            <person name="Wang L."/>
            <person name="Xiong Q."/>
            <person name="Saelim N."/>
            <person name="Wang L."/>
            <person name="Nong W."/>
            <person name="Wan A.T."/>
            <person name="Shi M."/>
            <person name="Liu X."/>
            <person name="Cao Q."/>
            <person name="Hui J.H.L."/>
            <person name="Sookrung N."/>
            <person name="Leung T.F."/>
            <person name="Tungtrongchitr A."/>
            <person name="Tsui S.K.W."/>
        </authorList>
    </citation>
    <scope>NUCLEOTIDE SEQUENCE [LARGE SCALE GENOMIC DNA]</scope>
    <source>
        <strain evidence="2">PWHHKU_190912</strain>
    </source>
</reference>
<feature type="region of interest" description="Disordered" evidence="1">
    <location>
        <begin position="168"/>
        <end position="237"/>
    </location>
</feature>
<gene>
    <name evidence="2" type="ORF">ANN_18044</name>
</gene>
<evidence type="ECO:0000313" key="2">
    <source>
        <dbReference type="EMBL" id="KAJ4435429.1"/>
    </source>
</evidence>
<feature type="region of interest" description="Disordered" evidence="1">
    <location>
        <begin position="1"/>
        <end position="29"/>
    </location>
</feature>
<organism evidence="2 3">
    <name type="scientific">Periplaneta americana</name>
    <name type="common">American cockroach</name>
    <name type="synonym">Blatta americana</name>
    <dbReference type="NCBI Taxonomy" id="6978"/>
    <lineage>
        <taxon>Eukaryota</taxon>
        <taxon>Metazoa</taxon>
        <taxon>Ecdysozoa</taxon>
        <taxon>Arthropoda</taxon>
        <taxon>Hexapoda</taxon>
        <taxon>Insecta</taxon>
        <taxon>Pterygota</taxon>
        <taxon>Neoptera</taxon>
        <taxon>Polyneoptera</taxon>
        <taxon>Dictyoptera</taxon>
        <taxon>Blattodea</taxon>
        <taxon>Blattoidea</taxon>
        <taxon>Blattidae</taxon>
        <taxon>Blattinae</taxon>
        <taxon>Periplaneta</taxon>
    </lineage>
</organism>
<dbReference type="EMBL" id="JAJSOF020000023">
    <property type="protein sequence ID" value="KAJ4435429.1"/>
    <property type="molecule type" value="Genomic_DNA"/>
</dbReference>
<evidence type="ECO:0000313" key="3">
    <source>
        <dbReference type="Proteomes" id="UP001148838"/>
    </source>
</evidence>
<dbReference type="Proteomes" id="UP001148838">
    <property type="component" value="Unassembled WGS sequence"/>
</dbReference>
<sequence length="237" mass="27078">MAGLCEGGNEPPGYLKASDNAGEMNLGSSTESYPAFARIELRENPGKNLNQVTCPDWDSNPGHLVSRPDALTVTPKVWTINFLCKLGNILSRTSRALFEKRRNGMRTGYASVVLLSVEMWTPQHKMQCVLIFSDMANHLSTEIGSFVAMVWFKIMKLERTSRIHAEQEEYKEKEAHKRRIGLHGEQGSRRKTREYKKNKGVQSEQEEYKENNKRARGIQGEQGEQNENKVTWKMRSD</sequence>
<feature type="compositionally biased region" description="Basic residues" evidence="1">
    <location>
        <begin position="189"/>
        <end position="199"/>
    </location>
</feature>
<evidence type="ECO:0000256" key="1">
    <source>
        <dbReference type="SAM" id="MobiDB-lite"/>
    </source>
</evidence>
<comment type="caution">
    <text evidence="2">The sequence shown here is derived from an EMBL/GenBank/DDBJ whole genome shotgun (WGS) entry which is preliminary data.</text>
</comment>
<name>A0ABQ8SMM4_PERAM</name>